<dbReference type="PANTHER" id="PTHR12147">
    <property type="entry name" value="METALLOPEPTIDASE M28 FAMILY MEMBER"/>
    <property type="match status" value="1"/>
</dbReference>
<dbReference type="AlphaFoldDB" id="A0A7C4GGA9"/>
<dbReference type="PANTHER" id="PTHR12147:SF26">
    <property type="entry name" value="PEPTIDASE M28 DOMAIN-CONTAINING PROTEIN"/>
    <property type="match status" value="1"/>
</dbReference>
<dbReference type="InterPro" id="IPR007484">
    <property type="entry name" value="Peptidase_M28"/>
</dbReference>
<proteinExistence type="predicted"/>
<sequence>MKHALLGLALLLTAGLRPAPAIDHWLVGKLGPGRDSAPGLVLSEDDRYYLVAMTEAEADRAKAAGFMLKRTRLTADSRRPVDADETVVWTPDTIVARLVERVSLDSLAKDIRRLQNFVTRHTLRDSCDSCAAWLYRRFAAENLAVEYDTYRYQGNLSFNVIATLPGRVVPESIVVICAHFDSYTQTPNNAPGADDNATGTAILLEAARLFRDVHFRWTVILAAFSGEEQWMKGSYHWVDSVVVPRQMKIGAVYNVDMVGYTAYESTYHVVNYNSPSAPLAALCDSVNRWYSIGLDHLLLYYDPDCAGDNTPFWERGFKAVFALEDSEWGIWRGSNPWYHTVGDTFGTLRMGQVRRVCQMALAAAATIAGPIEWVGVKEGTGEPEESRNPVAVFPNPFVRFAVVPGRERERFTLLDVTGRPVAEHRGDRIGQALPAGIYYIRPAGGMRIQTGRLVKLR</sequence>
<evidence type="ECO:0000313" key="2">
    <source>
        <dbReference type="EMBL" id="HGK28135.1"/>
    </source>
</evidence>
<dbReference type="InterPro" id="IPR045175">
    <property type="entry name" value="M28_fam"/>
</dbReference>
<dbReference type="EMBL" id="DSUT01000086">
    <property type="protein sequence ID" value="HGK28135.1"/>
    <property type="molecule type" value="Genomic_DNA"/>
</dbReference>
<comment type="caution">
    <text evidence="2">The sequence shown here is derived from an EMBL/GenBank/DDBJ whole genome shotgun (WGS) entry which is preliminary data.</text>
</comment>
<reference evidence="2" key="1">
    <citation type="journal article" date="2020" name="mSystems">
        <title>Genome- and Community-Level Interaction Insights into Carbon Utilization and Element Cycling Functions of Hydrothermarchaeota in Hydrothermal Sediment.</title>
        <authorList>
            <person name="Zhou Z."/>
            <person name="Liu Y."/>
            <person name="Xu W."/>
            <person name="Pan J."/>
            <person name="Luo Z.H."/>
            <person name="Li M."/>
        </authorList>
    </citation>
    <scope>NUCLEOTIDE SEQUENCE [LARGE SCALE GENOMIC DNA]</scope>
    <source>
        <strain evidence="2">SpSt-488</strain>
    </source>
</reference>
<dbReference type="GO" id="GO:0006508">
    <property type="term" value="P:proteolysis"/>
    <property type="evidence" value="ECO:0007669"/>
    <property type="project" value="InterPro"/>
</dbReference>
<dbReference type="SUPFAM" id="SSF53187">
    <property type="entry name" value="Zn-dependent exopeptidases"/>
    <property type="match status" value="1"/>
</dbReference>
<protein>
    <submittedName>
        <fullName evidence="2">M28 family peptidase</fullName>
    </submittedName>
</protein>
<dbReference type="GO" id="GO:0008235">
    <property type="term" value="F:metalloexopeptidase activity"/>
    <property type="evidence" value="ECO:0007669"/>
    <property type="project" value="InterPro"/>
</dbReference>
<dbReference type="Pfam" id="PF04389">
    <property type="entry name" value="Peptidase_M28"/>
    <property type="match status" value="1"/>
</dbReference>
<organism evidence="2">
    <name type="scientific">candidate division WOR-3 bacterium</name>
    <dbReference type="NCBI Taxonomy" id="2052148"/>
    <lineage>
        <taxon>Bacteria</taxon>
        <taxon>Bacteria division WOR-3</taxon>
    </lineage>
</organism>
<dbReference type="Gene3D" id="3.40.630.10">
    <property type="entry name" value="Zn peptidases"/>
    <property type="match status" value="1"/>
</dbReference>
<gene>
    <name evidence="2" type="ORF">ENS41_04195</name>
</gene>
<evidence type="ECO:0000259" key="1">
    <source>
        <dbReference type="Pfam" id="PF04389"/>
    </source>
</evidence>
<accession>A0A7C4GGA9</accession>
<name>A0A7C4GGA9_UNCW3</name>
<feature type="domain" description="Peptidase M28" evidence="1">
    <location>
        <begin position="159"/>
        <end position="362"/>
    </location>
</feature>